<sequence length="142" mass="15457">MLVYKRYFKLTLVICIFLNSTAVFAVEALSTTQLQRSCVEYIAETGSKDGTICSAYLQGFVSGSSQIIVANDEQSDFTQRAIRTRAPGGSLEIDSLKSAHYCLPSDISIAQLASQITNASATHKDQLASSLLKQILKAHYPC</sequence>
<evidence type="ECO:0000256" key="1">
    <source>
        <dbReference type="SAM" id="SignalP"/>
    </source>
</evidence>
<evidence type="ECO:0000313" key="4">
    <source>
        <dbReference type="Proteomes" id="UP000237222"/>
    </source>
</evidence>
<organism evidence="3 4">
    <name type="scientific">Zhongshania marina</name>
    <dbReference type="NCBI Taxonomy" id="2304603"/>
    <lineage>
        <taxon>Bacteria</taxon>
        <taxon>Pseudomonadati</taxon>
        <taxon>Pseudomonadota</taxon>
        <taxon>Gammaproteobacteria</taxon>
        <taxon>Cellvibrionales</taxon>
        <taxon>Spongiibacteraceae</taxon>
        <taxon>Zhongshania</taxon>
    </lineage>
</organism>
<keyword evidence="1" id="KW-0732">Signal</keyword>
<gene>
    <name evidence="3" type="ORF">C0068_16910</name>
</gene>
<dbReference type="EMBL" id="PQGG01000040">
    <property type="protein sequence ID" value="POP51324.1"/>
    <property type="molecule type" value="Genomic_DNA"/>
</dbReference>
<reference evidence="3" key="1">
    <citation type="submission" date="2018-01" db="EMBL/GenBank/DDBJ databases">
        <authorList>
            <person name="Yu X.-D."/>
        </authorList>
    </citation>
    <scope>NUCLEOTIDE SEQUENCE</scope>
    <source>
        <strain evidence="3">ZX-21</strain>
    </source>
</reference>
<proteinExistence type="predicted"/>
<accession>A0A2S4HBG2</accession>
<feature type="domain" description="Rap1a immunity protein" evidence="2">
    <location>
        <begin position="31"/>
        <end position="142"/>
    </location>
</feature>
<dbReference type="Proteomes" id="UP000237222">
    <property type="component" value="Unassembled WGS sequence"/>
</dbReference>
<evidence type="ECO:0000313" key="3">
    <source>
        <dbReference type="EMBL" id="POP51324.1"/>
    </source>
</evidence>
<dbReference type="Pfam" id="PF18602">
    <property type="entry name" value="Rap1a"/>
    <property type="match status" value="1"/>
</dbReference>
<dbReference type="OrthoDB" id="5733968at2"/>
<dbReference type="AlphaFoldDB" id="A0A2S4HBG2"/>
<evidence type="ECO:0000259" key="2">
    <source>
        <dbReference type="Pfam" id="PF18602"/>
    </source>
</evidence>
<comment type="caution">
    <text evidence="3">The sequence shown here is derived from an EMBL/GenBank/DDBJ whole genome shotgun (WGS) entry which is preliminary data.</text>
</comment>
<feature type="signal peptide" evidence="1">
    <location>
        <begin position="1"/>
        <end position="25"/>
    </location>
</feature>
<feature type="chain" id="PRO_5015411854" description="Rap1a immunity protein domain-containing protein" evidence="1">
    <location>
        <begin position="26"/>
        <end position="142"/>
    </location>
</feature>
<dbReference type="RefSeq" id="WP_103685658.1">
    <property type="nucleotide sequence ID" value="NZ_PQGG01000040.1"/>
</dbReference>
<dbReference type="InterPro" id="IPR041238">
    <property type="entry name" value="Rap1a"/>
</dbReference>
<name>A0A2S4HBG2_9GAMM</name>
<protein>
    <recommendedName>
        <fullName evidence="2">Rap1a immunity protein domain-containing protein</fullName>
    </recommendedName>
</protein>